<reference evidence="3 4" key="1">
    <citation type="submission" date="2011-12" db="EMBL/GenBank/DDBJ databases">
        <title>Whole genome shotgun sequence of Gordonia effusa NBRC 100432.</title>
        <authorList>
            <person name="Yoshida I."/>
            <person name="Takarada H."/>
            <person name="Hosoyama A."/>
            <person name="Tsuchikane K."/>
            <person name="Katsumata H."/>
            <person name="Yamazaki S."/>
            <person name="Fujita N."/>
        </authorList>
    </citation>
    <scope>NUCLEOTIDE SEQUENCE [LARGE SCALE GENOMIC DNA]</scope>
    <source>
        <strain evidence="3 4">NBRC 100432</strain>
    </source>
</reference>
<accession>H0QX70</accession>
<name>H0QX70_9ACTN</name>
<dbReference type="InterPro" id="IPR034660">
    <property type="entry name" value="DinB/YfiT-like"/>
</dbReference>
<dbReference type="InterPro" id="IPR017517">
    <property type="entry name" value="Maleyloyr_isom"/>
</dbReference>
<feature type="domain" description="tRNA wybutosine-synthesis" evidence="1">
    <location>
        <begin position="196"/>
        <end position="243"/>
    </location>
</feature>
<sequence>MLAFYDALCDAGAMAVVDDLVTDLAAESDALDDVVATLDDAAWATPTPAPGWTVAHQIGHLLWTDRVSLIAVTDPEGFNRVVEEAAQNPLGFVDEGAELEAKRPPVELLADWRATRAKLGGALIAVPQGTKLNWFGPPMSAASMASARMMETWAHGLDVFDALGAARVEGDRIKAVVNIGVRTRDFSYMINGKTAPAQPFRYEITAPSGELWTWGPEEATNIVRGPAVDFAELVTQRRNLVDLAVELIGDDAVEWSTIAQAFAGAPGVGREPKEN</sequence>
<organism evidence="3 4">
    <name type="scientific">Gordonia effusa NBRC 100432</name>
    <dbReference type="NCBI Taxonomy" id="1077974"/>
    <lineage>
        <taxon>Bacteria</taxon>
        <taxon>Bacillati</taxon>
        <taxon>Actinomycetota</taxon>
        <taxon>Actinomycetes</taxon>
        <taxon>Mycobacteriales</taxon>
        <taxon>Gordoniaceae</taxon>
        <taxon>Gordonia</taxon>
    </lineage>
</organism>
<dbReference type="EMBL" id="BAEH01000032">
    <property type="protein sequence ID" value="GAB17421.1"/>
    <property type="molecule type" value="Genomic_DNA"/>
</dbReference>
<dbReference type="eggNOG" id="ENOG502Z7S3">
    <property type="taxonomic scope" value="Bacteria"/>
</dbReference>
<proteinExistence type="predicted"/>
<evidence type="ECO:0000259" key="1">
    <source>
        <dbReference type="Pfam" id="PF08608"/>
    </source>
</evidence>
<evidence type="ECO:0000313" key="3">
    <source>
        <dbReference type="EMBL" id="GAB17421.1"/>
    </source>
</evidence>
<feature type="domain" description="Mycothiol-dependent maleylpyruvate isomerase metal-binding" evidence="2">
    <location>
        <begin position="24"/>
        <end position="159"/>
    </location>
</feature>
<dbReference type="NCBIfam" id="TIGR03084">
    <property type="entry name" value="TIGR03084 family metal-binding protein"/>
    <property type="match status" value="1"/>
</dbReference>
<dbReference type="AlphaFoldDB" id="H0QX70"/>
<gene>
    <name evidence="3" type="ORF">GOEFS_032_00170</name>
</gene>
<comment type="caution">
    <text evidence="3">The sequence shown here is derived from an EMBL/GenBank/DDBJ whole genome shotgun (WGS) entry which is preliminary data.</text>
</comment>
<dbReference type="InterPro" id="IPR024344">
    <property type="entry name" value="MDMPI_metal-binding"/>
</dbReference>
<protein>
    <submittedName>
        <fullName evidence="3">Uncharacterized protein</fullName>
    </submittedName>
</protein>
<keyword evidence="4" id="KW-1185">Reference proteome</keyword>
<dbReference type="InterPro" id="IPR017518">
    <property type="entry name" value="CHP03084"/>
</dbReference>
<dbReference type="Pfam" id="PF08608">
    <property type="entry name" value="Wyosine_form"/>
    <property type="match status" value="1"/>
</dbReference>
<dbReference type="InterPro" id="IPR013917">
    <property type="entry name" value="tRNA_wybutosine-synth"/>
</dbReference>
<evidence type="ECO:0000259" key="2">
    <source>
        <dbReference type="Pfam" id="PF11716"/>
    </source>
</evidence>
<dbReference type="SUPFAM" id="SSF109854">
    <property type="entry name" value="DinB/YfiT-like putative metalloenzymes"/>
    <property type="match status" value="1"/>
</dbReference>
<dbReference type="Pfam" id="PF11716">
    <property type="entry name" value="MDMPI_N"/>
    <property type="match status" value="1"/>
</dbReference>
<dbReference type="GO" id="GO:0046872">
    <property type="term" value="F:metal ion binding"/>
    <property type="evidence" value="ECO:0007669"/>
    <property type="project" value="InterPro"/>
</dbReference>
<dbReference type="Proteomes" id="UP000035034">
    <property type="component" value="Unassembled WGS sequence"/>
</dbReference>
<evidence type="ECO:0000313" key="4">
    <source>
        <dbReference type="Proteomes" id="UP000035034"/>
    </source>
</evidence>
<dbReference type="Gene3D" id="1.20.120.450">
    <property type="entry name" value="dinb family like domain"/>
    <property type="match status" value="1"/>
</dbReference>
<dbReference type="NCBIfam" id="TIGR03083">
    <property type="entry name" value="maleylpyruvate isomerase family mycothiol-dependent enzyme"/>
    <property type="match status" value="1"/>
</dbReference>
<dbReference type="STRING" id="1077974.GOEFS_032_00170"/>